<dbReference type="Pfam" id="PF13688">
    <property type="entry name" value="Reprolysin_5"/>
    <property type="match status" value="1"/>
</dbReference>
<evidence type="ECO:0000313" key="3">
    <source>
        <dbReference type="Proteomes" id="UP001500359"/>
    </source>
</evidence>
<dbReference type="PROSITE" id="PS50215">
    <property type="entry name" value="ADAM_MEPRO"/>
    <property type="match status" value="1"/>
</dbReference>
<dbReference type="Pfam" id="PF05345">
    <property type="entry name" value="He_PIG"/>
    <property type="match status" value="1"/>
</dbReference>
<dbReference type="PANTHER" id="PTHR11905">
    <property type="entry name" value="ADAM A DISINTEGRIN AND METALLOPROTEASE DOMAIN"/>
    <property type="match status" value="1"/>
</dbReference>
<dbReference type="InterPro" id="IPR015919">
    <property type="entry name" value="Cadherin-like_sf"/>
</dbReference>
<dbReference type="PANTHER" id="PTHR11905:SF159">
    <property type="entry name" value="ADAM METALLOPROTEASE"/>
    <property type="match status" value="1"/>
</dbReference>
<evidence type="ECO:0000259" key="1">
    <source>
        <dbReference type="PROSITE" id="PS50215"/>
    </source>
</evidence>
<evidence type="ECO:0000313" key="2">
    <source>
        <dbReference type="EMBL" id="GAA0853767.1"/>
    </source>
</evidence>
<dbReference type="Gene3D" id="2.60.40.10">
    <property type="entry name" value="Immunoglobulins"/>
    <property type="match status" value="1"/>
</dbReference>
<dbReference type="Gene3D" id="3.40.390.10">
    <property type="entry name" value="Collagenase (Catalytic Domain)"/>
    <property type="match status" value="1"/>
</dbReference>
<dbReference type="Proteomes" id="UP001500359">
    <property type="component" value="Unassembled WGS sequence"/>
</dbReference>
<proteinExistence type="predicted"/>
<dbReference type="RefSeq" id="WP_343856624.1">
    <property type="nucleotide sequence ID" value="NZ_BAAAFD010000002.1"/>
</dbReference>
<gene>
    <name evidence="2" type="ORF">GCM10009114_07310</name>
</gene>
<protein>
    <recommendedName>
        <fullName evidence="1">Peptidase M12B domain-containing protein</fullName>
    </recommendedName>
</protein>
<dbReference type="SUPFAM" id="SSF49313">
    <property type="entry name" value="Cadherin-like"/>
    <property type="match status" value="1"/>
</dbReference>
<name>A0ABP3WPE4_9ALTE</name>
<dbReference type="InterPro" id="IPR013783">
    <property type="entry name" value="Ig-like_fold"/>
</dbReference>
<dbReference type="SUPFAM" id="SSF55486">
    <property type="entry name" value="Metalloproteases ('zincins'), catalytic domain"/>
    <property type="match status" value="1"/>
</dbReference>
<dbReference type="InterPro" id="IPR024079">
    <property type="entry name" value="MetalloPept_cat_dom_sf"/>
</dbReference>
<organism evidence="2 3">
    <name type="scientific">Aliiglaciecola litoralis</name>
    <dbReference type="NCBI Taxonomy" id="582857"/>
    <lineage>
        <taxon>Bacteria</taxon>
        <taxon>Pseudomonadati</taxon>
        <taxon>Pseudomonadota</taxon>
        <taxon>Gammaproteobacteria</taxon>
        <taxon>Alteromonadales</taxon>
        <taxon>Alteromonadaceae</taxon>
        <taxon>Aliiglaciecola</taxon>
    </lineage>
</organism>
<keyword evidence="3" id="KW-1185">Reference proteome</keyword>
<dbReference type="EMBL" id="BAAAFD010000002">
    <property type="protein sequence ID" value="GAA0853767.1"/>
    <property type="molecule type" value="Genomic_DNA"/>
</dbReference>
<feature type="domain" description="Peptidase M12B" evidence="1">
    <location>
        <begin position="223"/>
        <end position="382"/>
    </location>
</feature>
<comment type="caution">
    <text evidence="2">The sequence shown here is derived from an EMBL/GenBank/DDBJ whole genome shotgun (WGS) entry which is preliminary data.</text>
</comment>
<reference evidence="3" key="1">
    <citation type="journal article" date="2019" name="Int. J. Syst. Evol. Microbiol.">
        <title>The Global Catalogue of Microorganisms (GCM) 10K type strain sequencing project: providing services to taxonomists for standard genome sequencing and annotation.</title>
        <authorList>
            <consortium name="The Broad Institute Genomics Platform"/>
            <consortium name="The Broad Institute Genome Sequencing Center for Infectious Disease"/>
            <person name="Wu L."/>
            <person name="Ma J."/>
        </authorList>
    </citation>
    <scope>NUCLEOTIDE SEQUENCE [LARGE SCALE GENOMIC DNA]</scope>
    <source>
        <strain evidence="3">JCM 15896</strain>
    </source>
</reference>
<sequence>MRISLVLIMLLQFSIFVTLGAGLLPSAYANVLHDTLIESSQEARFTLSPSNMRNPVTRLELTTTAGKQTFELTENETLLDSISEFTSRSELTVYKGKISGNLNSWARFTDNNGKISGAYFDGTSLFFVSQQTQIDAELGEVQRFQEQGAELLVYNANQIRHSGTCALHDEASTEAFSYQGFVEQLTQMMANAASKELKVSLTADTEFEAASPEDAAIEMIAEMNVVDGIFAEQLGVTISINEIRVLTNNGNLTVTDAVDLIIAYRTYVSTQYNNPGASHLFTGKNLDGSTIGIAYVGALCNSYAVGVTQRFGNNTALVTAHEFGHNFGAPHDNQNGSACASTPGIYLMNPGINGSDQFSDCSIANMQPYVDQAQCLVDVSPPTINSSANTNAEVAVPYQYDADGFVEADGSGDIAFTLDFGPDGMTVSVEGEVLWIPSEQQVGVHSVQITATSQYGSDSQLFDVEVDAPAEAEYFDFTGKPITSFGGKQDVKGTYAITNSGAGIRLVGNRWKKVDFDYQITPNTVLEFDFKSTKKGEVHAIGFDTDDAFEQARSFMLFGTQPWGIQDFTYNSLNQTQHFVIPVGEYYQGIVSNMYFIMDNDIFYPRSDAEFSYIQVYEAEEEDDQASQLEINFNQVEITSYGTNQKIKGSHQVLDDGLTLKLDGNVWRKIPLSIEITRDTIIEFDYKSDLLGEVHGLGFSVNNDLSRSTTFALMGTQIWGITDFNYTGNGEYQHFEIPVGDYYTGAFQYLIFSMDNDVFYPRSNSYFKNIVIRE</sequence>
<accession>A0ABP3WPE4</accession>
<dbReference type="InterPro" id="IPR001590">
    <property type="entry name" value="Peptidase_M12B"/>
</dbReference>